<name>A0A3M8DYQ9_9BACL</name>
<protein>
    <submittedName>
        <fullName evidence="1">Lysine-N-methylase</fullName>
    </submittedName>
</protein>
<accession>A0A3M8DYQ9</accession>
<dbReference type="GO" id="GO:0032259">
    <property type="term" value="P:methylation"/>
    <property type="evidence" value="ECO:0007669"/>
    <property type="project" value="UniProtKB-KW"/>
</dbReference>
<dbReference type="AlphaFoldDB" id="A0A3M8DYQ9"/>
<dbReference type="OrthoDB" id="86584at2"/>
<reference evidence="1 2" key="1">
    <citation type="submission" date="2018-10" db="EMBL/GenBank/DDBJ databases">
        <title>Phylogenomics of Brevibacillus.</title>
        <authorList>
            <person name="Dunlap C."/>
        </authorList>
    </citation>
    <scope>NUCLEOTIDE SEQUENCE [LARGE SCALE GENOMIC DNA]</scope>
    <source>
        <strain evidence="1 2">JCM 15716</strain>
    </source>
</reference>
<dbReference type="Proteomes" id="UP000271031">
    <property type="component" value="Unassembled WGS sequence"/>
</dbReference>
<organism evidence="1 2">
    <name type="scientific">Brevibacillus fluminis</name>
    <dbReference type="NCBI Taxonomy" id="511487"/>
    <lineage>
        <taxon>Bacteria</taxon>
        <taxon>Bacillati</taxon>
        <taxon>Bacillota</taxon>
        <taxon>Bacilli</taxon>
        <taxon>Bacillales</taxon>
        <taxon>Paenibacillaceae</taxon>
        <taxon>Brevibacillus</taxon>
    </lineage>
</organism>
<dbReference type="GO" id="GO:0008168">
    <property type="term" value="F:methyltransferase activity"/>
    <property type="evidence" value="ECO:0007669"/>
    <property type="project" value="UniProtKB-KW"/>
</dbReference>
<comment type="caution">
    <text evidence="1">The sequence shown here is derived from an EMBL/GenBank/DDBJ whole genome shotgun (WGS) entry which is preliminary data.</text>
</comment>
<evidence type="ECO:0000313" key="1">
    <source>
        <dbReference type="EMBL" id="RNB92685.1"/>
    </source>
</evidence>
<dbReference type="EMBL" id="RHHQ01000002">
    <property type="protein sequence ID" value="RNB92685.1"/>
    <property type="molecule type" value="Genomic_DNA"/>
</dbReference>
<gene>
    <name evidence="1" type="ORF">EDM56_00395</name>
</gene>
<proteinExistence type="predicted"/>
<evidence type="ECO:0000313" key="2">
    <source>
        <dbReference type="Proteomes" id="UP000271031"/>
    </source>
</evidence>
<dbReference type="NCBIfam" id="NF038110">
    <property type="entry name" value="Lys_methyl_FliB"/>
    <property type="match status" value="1"/>
</dbReference>
<keyword evidence="1" id="KW-0489">Methyltransferase</keyword>
<keyword evidence="2" id="KW-1185">Reference proteome</keyword>
<keyword evidence="1" id="KW-0808">Transferase</keyword>
<sequence>MSQFACIGSACEDTCCVGWRVNVDKNTYRNYKKIENPELKLILDKHVKRNRSNPNDSTYAKIVLGQDGVCPLLTEEKLCKVQQELGESYLSNICATYPRIANEVNGVFEQSATMSCPEVARLALLNPDGIEFNEVEEEFGDRLMFTNIINTNKKLMKNKIEHYFWELRIFTIQVLQNRDYPLADRLIMLGMFFHKADEYVKTGRSDELPALIASYTNLINEGSIRDNLTDIPVNYAIQMELLKELADERFFAGINNQRYFDCFAAFLHGIEYTLEDKIEEIAERYHAAYENHYLPVMSQHEYVLENYLVNYVFKNMFPMSKYESVYDEFVVMVLHYALIKMNLIGMAGHYKEGFNLDLVIKLIQSFAKTVEHSKIFLGHAFDLLEKNNYKTLAYMSILIKN</sequence>